<dbReference type="EMBL" id="JMCC02000070">
    <property type="protein sequence ID" value="KIG14567.1"/>
    <property type="molecule type" value="Genomic_DNA"/>
</dbReference>
<dbReference type="PANTHER" id="PTHR46580">
    <property type="entry name" value="SENSOR KINASE-RELATED"/>
    <property type="match status" value="1"/>
</dbReference>
<dbReference type="RefSeq" id="WP_052553312.1">
    <property type="nucleotide sequence ID" value="NZ_JMCC02000070.1"/>
</dbReference>
<dbReference type="Pfam" id="PF13517">
    <property type="entry name" value="FG-GAP_3"/>
    <property type="match status" value="1"/>
</dbReference>
<evidence type="ECO:0000256" key="2">
    <source>
        <dbReference type="SAM" id="MobiDB-lite"/>
    </source>
</evidence>
<comment type="caution">
    <text evidence="4">The sequence shown here is derived from an EMBL/GenBank/DDBJ whole genome shotgun (WGS) entry which is preliminary data.</text>
</comment>
<evidence type="ECO:0000256" key="3">
    <source>
        <dbReference type="SAM" id="SignalP"/>
    </source>
</evidence>
<accession>A0A0C2D354</accession>
<dbReference type="InterPro" id="IPR028994">
    <property type="entry name" value="Integrin_alpha_N"/>
</dbReference>
<dbReference type="Gene3D" id="2.30.30.100">
    <property type="match status" value="1"/>
</dbReference>
<feature type="chain" id="PRO_5002164017" description="FG-GAP repeat protein" evidence="3">
    <location>
        <begin position="21"/>
        <end position="428"/>
    </location>
</feature>
<evidence type="ECO:0000313" key="4">
    <source>
        <dbReference type="EMBL" id="KIG14567.1"/>
    </source>
</evidence>
<feature type="compositionally biased region" description="Acidic residues" evidence="2">
    <location>
        <begin position="60"/>
        <end position="73"/>
    </location>
</feature>
<organism evidence="4 5">
    <name type="scientific">Enhygromyxa salina</name>
    <dbReference type="NCBI Taxonomy" id="215803"/>
    <lineage>
        <taxon>Bacteria</taxon>
        <taxon>Pseudomonadati</taxon>
        <taxon>Myxococcota</taxon>
        <taxon>Polyangia</taxon>
        <taxon>Nannocystales</taxon>
        <taxon>Nannocystaceae</taxon>
        <taxon>Enhygromyxa</taxon>
    </lineage>
</organism>
<evidence type="ECO:0000313" key="5">
    <source>
        <dbReference type="Proteomes" id="UP000031599"/>
    </source>
</evidence>
<name>A0A0C2D354_9BACT</name>
<dbReference type="AlphaFoldDB" id="A0A0C2D354"/>
<dbReference type="SUPFAM" id="SSF69318">
    <property type="entry name" value="Integrin alpha N-terminal domain"/>
    <property type="match status" value="1"/>
</dbReference>
<evidence type="ECO:0000256" key="1">
    <source>
        <dbReference type="ARBA" id="ARBA00022729"/>
    </source>
</evidence>
<dbReference type="PROSITE" id="PS51257">
    <property type="entry name" value="PROKAR_LIPOPROTEIN"/>
    <property type="match status" value="1"/>
</dbReference>
<gene>
    <name evidence="4" type="ORF">DB30_06622</name>
</gene>
<dbReference type="Proteomes" id="UP000031599">
    <property type="component" value="Unassembled WGS sequence"/>
</dbReference>
<protein>
    <recommendedName>
        <fullName evidence="6">FG-GAP repeat protein</fullName>
    </recommendedName>
</protein>
<reference evidence="4 5" key="1">
    <citation type="submission" date="2014-12" db="EMBL/GenBank/DDBJ databases">
        <title>Genome assembly of Enhygromyxa salina DSM 15201.</title>
        <authorList>
            <person name="Sharma G."/>
            <person name="Subramanian S."/>
        </authorList>
    </citation>
    <scope>NUCLEOTIDE SEQUENCE [LARGE SCALE GENOMIC DNA]</scope>
    <source>
        <strain evidence="4 5">DSM 15201</strain>
    </source>
</reference>
<feature type="signal peptide" evidence="3">
    <location>
        <begin position="1"/>
        <end position="20"/>
    </location>
</feature>
<evidence type="ECO:0008006" key="6">
    <source>
        <dbReference type="Google" id="ProtNLM"/>
    </source>
</evidence>
<proteinExistence type="predicted"/>
<feature type="region of interest" description="Disordered" evidence="2">
    <location>
        <begin position="31"/>
        <end position="78"/>
    </location>
</feature>
<sequence length="428" mass="42807">MRRALVLPLTVLIAGTLACYSDPKADDAGFGTQAGSSTDSGDSSTTTNDTTTSTDSSTDTSDDTTTDTSDDTTTDSGCVDPVCFEAGVEIGAGFGPEDVIIADIDGDGVSDIVTANAGGDNIAVLRGLGGGDFAAPSFYAAGMEPVSVAAVNLDPESSEDAGIDIVVGNRAGQSMSVLINTGDPVAFGAPLIIPLGDPLVDLAVGNLTLDSNFESVVGAIGDQGILVTHGTGMAIAGDLDAVPTTAPAVAVTAGFLTQDPYSDFISISNVAPSLTVVHFLAVDPYFDIFDLLIADAGDDLALASLNADPHPDLVVASRALGIITIFPGDGNGMFATPTPISVEVGPDSLAVGDVDDDGKVDVVFGSSGASEVGLMFGNGDTTLAAPLPYEVGMRPLAVALADLNGDGQLDIVTANADGDNVTVLLSTP</sequence>
<dbReference type="InterPro" id="IPR013517">
    <property type="entry name" value="FG-GAP"/>
</dbReference>
<feature type="compositionally biased region" description="Low complexity" evidence="2">
    <location>
        <begin position="36"/>
        <end position="59"/>
    </location>
</feature>
<dbReference type="Gene3D" id="2.130.10.130">
    <property type="entry name" value="Integrin alpha, N-terminal"/>
    <property type="match status" value="1"/>
</dbReference>
<keyword evidence="1 3" id="KW-0732">Signal</keyword>